<comment type="subcellular location">
    <subcellularLocation>
        <location evidence="2">Endoplasmic reticulum membrane</location>
    </subcellularLocation>
</comment>
<dbReference type="InterPro" id="IPR050196">
    <property type="entry name" value="Cytochrome_P450_Monoox"/>
</dbReference>
<comment type="similarity">
    <text evidence="3 9">Belongs to the cytochrome P450 family.</text>
</comment>
<dbReference type="PANTHER" id="PTHR24291">
    <property type="entry name" value="CYTOCHROME P450 FAMILY 4"/>
    <property type="match status" value="1"/>
</dbReference>
<keyword evidence="11" id="KW-1185">Reference proteome</keyword>
<evidence type="ECO:0000256" key="9">
    <source>
        <dbReference type="RuleBase" id="RU000461"/>
    </source>
</evidence>
<dbReference type="InterPro" id="IPR002401">
    <property type="entry name" value="Cyt_P450_E_grp-I"/>
</dbReference>
<keyword evidence="9" id="KW-0479">Metal-binding</keyword>
<reference evidence="10 11" key="1">
    <citation type="submission" date="2022-01" db="EMBL/GenBank/DDBJ databases">
        <title>A chromosomal length assembly of Cordylochernes scorpioides.</title>
        <authorList>
            <person name="Zeh D."/>
            <person name="Zeh J."/>
        </authorList>
    </citation>
    <scope>NUCLEOTIDE SEQUENCE [LARGE SCALE GENOMIC DNA]</scope>
    <source>
        <strain evidence="10">IN4F17</strain>
        <tissue evidence="10">Whole Body</tissue>
    </source>
</reference>
<keyword evidence="8" id="KW-0472">Membrane</keyword>
<evidence type="ECO:0000313" key="10">
    <source>
        <dbReference type="EMBL" id="UYV77768.1"/>
    </source>
</evidence>
<name>A0ABY6L9Q7_9ARAC</name>
<dbReference type="PANTHER" id="PTHR24291:SF189">
    <property type="entry name" value="CYTOCHROME P450 4C3-RELATED"/>
    <property type="match status" value="1"/>
</dbReference>
<dbReference type="InterPro" id="IPR001128">
    <property type="entry name" value="Cyt_P450"/>
</dbReference>
<dbReference type="Proteomes" id="UP001235939">
    <property type="component" value="Chromosome 15"/>
</dbReference>
<gene>
    <name evidence="10" type="ORF">LAZ67_15002208</name>
</gene>
<dbReference type="PRINTS" id="PR00385">
    <property type="entry name" value="P450"/>
</dbReference>
<evidence type="ECO:0000256" key="1">
    <source>
        <dbReference type="ARBA" id="ARBA00001971"/>
    </source>
</evidence>
<evidence type="ECO:0000256" key="7">
    <source>
        <dbReference type="ARBA" id="ARBA00023033"/>
    </source>
</evidence>
<keyword evidence="5" id="KW-0256">Endoplasmic reticulum</keyword>
<evidence type="ECO:0000256" key="5">
    <source>
        <dbReference type="ARBA" id="ARBA00022824"/>
    </source>
</evidence>
<keyword evidence="9" id="KW-0560">Oxidoreductase</keyword>
<dbReference type="Gene3D" id="1.10.630.10">
    <property type="entry name" value="Cytochrome P450"/>
    <property type="match status" value="1"/>
</dbReference>
<comment type="cofactor">
    <cofactor evidence="1">
        <name>heme</name>
        <dbReference type="ChEBI" id="CHEBI:30413"/>
    </cofactor>
</comment>
<dbReference type="EMBL" id="CP092877">
    <property type="protein sequence ID" value="UYV77768.1"/>
    <property type="molecule type" value="Genomic_DNA"/>
</dbReference>
<keyword evidence="4 9" id="KW-0349">Heme</keyword>
<protein>
    <submittedName>
        <fullName evidence="10">CYP4V2</fullName>
    </submittedName>
</protein>
<keyword evidence="7 9" id="KW-0503">Monooxygenase</keyword>
<keyword evidence="6 9" id="KW-0408">Iron</keyword>
<evidence type="ECO:0000256" key="3">
    <source>
        <dbReference type="ARBA" id="ARBA00010617"/>
    </source>
</evidence>
<dbReference type="Pfam" id="PF00067">
    <property type="entry name" value="p450"/>
    <property type="match status" value="1"/>
</dbReference>
<evidence type="ECO:0000256" key="2">
    <source>
        <dbReference type="ARBA" id="ARBA00004586"/>
    </source>
</evidence>
<sequence length="301" mass="34698">MALARPHLLLHDSGKGTQRIAQVIEERRVEFSQLLANGQVPTNPEQDFITTRRRAFLDLLLYHHLVDRTMTIQDVKEEVEAFMFTEFSGICWNLTCAMDVQGHDSASLSASWVLYLLGLHPEIQKRVHSEMDDVFGEDFERLVETEDAKKLKYLECVMKESQRLYPVVPYIGRCLSEDLAIDKYIIPAGSTVAVFLYMIHHSPDVYPNPETFDPDRFLPENVNKRHPFAYLPFSAGPRNCVGQKFAQIEQKVILSNILRRFRVTSLIQRDKLDLVPELVLTPKPGLLVRFDRREVNNNLMG</sequence>
<dbReference type="InterPro" id="IPR017972">
    <property type="entry name" value="Cyt_P450_CS"/>
</dbReference>
<evidence type="ECO:0000313" key="11">
    <source>
        <dbReference type="Proteomes" id="UP001235939"/>
    </source>
</evidence>
<proteinExistence type="inferred from homology"/>
<organism evidence="10 11">
    <name type="scientific">Cordylochernes scorpioides</name>
    <dbReference type="NCBI Taxonomy" id="51811"/>
    <lineage>
        <taxon>Eukaryota</taxon>
        <taxon>Metazoa</taxon>
        <taxon>Ecdysozoa</taxon>
        <taxon>Arthropoda</taxon>
        <taxon>Chelicerata</taxon>
        <taxon>Arachnida</taxon>
        <taxon>Pseudoscorpiones</taxon>
        <taxon>Cheliferoidea</taxon>
        <taxon>Chernetidae</taxon>
        <taxon>Cordylochernes</taxon>
    </lineage>
</organism>
<dbReference type="SUPFAM" id="SSF48264">
    <property type="entry name" value="Cytochrome P450"/>
    <property type="match status" value="1"/>
</dbReference>
<dbReference type="PRINTS" id="PR00463">
    <property type="entry name" value="EP450I"/>
</dbReference>
<dbReference type="PROSITE" id="PS00086">
    <property type="entry name" value="CYTOCHROME_P450"/>
    <property type="match status" value="1"/>
</dbReference>
<dbReference type="InterPro" id="IPR036396">
    <property type="entry name" value="Cyt_P450_sf"/>
</dbReference>
<accession>A0ABY6L9Q7</accession>
<evidence type="ECO:0000256" key="8">
    <source>
        <dbReference type="ARBA" id="ARBA00023136"/>
    </source>
</evidence>
<evidence type="ECO:0000256" key="6">
    <source>
        <dbReference type="ARBA" id="ARBA00023004"/>
    </source>
</evidence>
<evidence type="ECO:0000256" key="4">
    <source>
        <dbReference type="ARBA" id="ARBA00022617"/>
    </source>
</evidence>